<feature type="disulfide bond" evidence="14">
    <location>
        <begin position="67"/>
        <end position="132"/>
    </location>
</feature>
<feature type="active site" description="Proton acceptor" evidence="11">
    <location>
        <position position="120"/>
    </location>
</feature>
<organism evidence="18 19">
    <name type="scientific">Derxia gummosa DSM 723</name>
    <dbReference type="NCBI Taxonomy" id="1121388"/>
    <lineage>
        <taxon>Bacteria</taxon>
        <taxon>Pseudomonadati</taxon>
        <taxon>Pseudomonadota</taxon>
        <taxon>Betaproteobacteria</taxon>
        <taxon>Burkholderiales</taxon>
        <taxon>Alcaligenaceae</taxon>
        <taxon>Derxia</taxon>
    </lineage>
</organism>
<evidence type="ECO:0000256" key="15">
    <source>
        <dbReference type="PIRSR" id="PIRSR000192-5"/>
    </source>
</evidence>
<evidence type="ECO:0000259" key="17">
    <source>
        <dbReference type="Pfam" id="PF02975"/>
    </source>
</evidence>
<accession>A0A8B6X4Q8</accession>
<evidence type="ECO:0000256" key="8">
    <source>
        <dbReference type="ARBA" id="ARBA00023002"/>
    </source>
</evidence>
<evidence type="ECO:0000313" key="19">
    <source>
        <dbReference type="RefSeq" id="WP_028311824.1"/>
    </source>
</evidence>
<evidence type="ECO:0000256" key="10">
    <source>
        <dbReference type="PIRNR" id="PIRNR000192"/>
    </source>
</evidence>
<dbReference type="OrthoDB" id="7628766at2"/>
<feature type="disulfide bond" evidence="14">
    <location>
        <begin position="83"/>
        <end position="127"/>
    </location>
</feature>
<evidence type="ECO:0000256" key="7">
    <source>
        <dbReference type="ARBA" id="ARBA00022982"/>
    </source>
</evidence>
<feature type="cross-link" description="Tryptophan tryptophylquinone (Trp-Trp)" evidence="15">
    <location>
        <begin position="101"/>
        <end position="152"/>
    </location>
</feature>
<evidence type="ECO:0000256" key="9">
    <source>
        <dbReference type="ARBA" id="ARBA00023157"/>
    </source>
</evidence>
<dbReference type="GO" id="GO:0042597">
    <property type="term" value="C:periplasmic space"/>
    <property type="evidence" value="ECO:0007669"/>
    <property type="project" value="UniProtKB-SubCell"/>
</dbReference>
<proteinExistence type="inferred from homology"/>
<reference evidence="19" key="1">
    <citation type="journal article" date="1994" name="Science">
        <title>Structure of an electron transfer complex: methylamine dehydrogenase, amicyanin, and cytochrome c551i.</title>
        <authorList>
            <person name="Chen L."/>
            <person name="Durley R.C."/>
            <person name="Mathews F.S."/>
            <person name="Davidson V.L."/>
        </authorList>
    </citation>
    <scope>NUCLEOTIDE SEQUENCE</scope>
</reference>
<evidence type="ECO:0000313" key="18">
    <source>
        <dbReference type="Proteomes" id="UP000675920"/>
    </source>
</evidence>
<name>A0A8B6X4Q8_9BURK</name>
<evidence type="ECO:0000256" key="5">
    <source>
        <dbReference type="ARBA" id="ARBA00022729"/>
    </source>
</evidence>
<evidence type="ECO:0000256" key="6">
    <source>
        <dbReference type="ARBA" id="ARBA00022764"/>
    </source>
</evidence>
<dbReference type="PIRSF" id="PIRSF000192">
    <property type="entry name" value="Amine_dh_beta"/>
    <property type="match status" value="1"/>
</dbReference>
<comment type="subunit">
    <text evidence="10">Heterotetramer of two light and two heavy chains.</text>
</comment>
<evidence type="ECO:0000256" key="12">
    <source>
        <dbReference type="PIRSR" id="PIRSR000192-2"/>
    </source>
</evidence>
<feature type="disulfide bond" evidence="14">
    <location>
        <begin position="122"/>
        <end position="153"/>
    </location>
</feature>
<dbReference type="Gene3D" id="2.60.30.10">
    <property type="entry name" value="Methylamine/Aralkylamine dehydrogenase light chain"/>
    <property type="match status" value="1"/>
</dbReference>
<evidence type="ECO:0000256" key="2">
    <source>
        <dbReference type="ARBA" id="ARBA00010711"/>
    </source>
</evidence>
<feature type="domain" description="Methylamine/Aralkylamine dehydrogenase light chain C-terminal" evidence="17">
    <location>
        <begin position="61"/>
        <end position="170"/>
    </location>
</feature>
<evidence type="ECO:0000256" key="16">
    <source>
        <dbReference type="PIRSR" id="PIRSR000192-6"/>
    </source>
</evidence>
<keyword evidence="5" id="KW-0732">Signal</keyword>
<reference evidence="19" key="2">
    <citation type="submission" date="2025-08" db="UniProtKB">
        <authorList>
            <consortium name="RefSeq"/>
        </authorList>
    </citation>
    <scope>IDENTIFICATION</scope>
</reference>
<dbReference type="Pfam" id="PF02975">
    <property type="entry name" value="Me-amine-dh_L"/>
    <property type="match status" value="1"/>
</dbReference>
<feature type="site" description="Transition state stabilizer" evidence="13">
    <location>
        <position position="164"/>
    </location>
</feature>
<dbReference type="SUPFAM" id="SSF57561">
    <property type="entry name" value="Methylamine dehydrogenase, L chain"/>
    <property type="match status" value="1"/>
</dbReference>
<dbReference type="GO" id="GO:0030058">
    <property type="term" value="F:aliphatic amine dehydrogenase activity"/>
    <property type="evidence" value="ECO:0007669"/>
    <property type="project" value="UniProtKB-UniRule"/>
</dbReference>
<feature type="binding site" evidence="12">
    <location>
        <position position="76"/>
    </location>
    <ligand>
        <name>substrate</name>
    </ligand>
</feature>
<feature type="disulfide bond" evidence="14">
    <location>
        <begin position="73"/>
        <end position="105"/>
    </location>
</feature>
<keyword evidence="6 10" id="KW-0574">Periplasm</keyword>
<dbReference type="InterPro" id="IPR013504">
    <property type="entry name" value="MADH/AADH_Ltc_C_dom"/>
</dbReference>
<keyword evidence="9" id="KW-1015">Disulfide bond</keyword>
<feature type="binding site" evidence="12">
    <location>
        <begin position="148"/>
        <end position="150"/>
    </location>
    <ligand>
        <name>substrate</name>
    </ligand>
</feature>
<keyword evidence="8 10" id="KW-0560">Oxidoreductase</keyword>
<evidence type="ECO:0000256" key="4">
    <source>
        <dbReference type="ARBA" id="ARBA00022709"/>
    </source>
</evidence>
<feature type="disulfide bond" evidence="14">
    <location>
        <begin position="80"/>
        <end position="163"/>
    </location>
</feature>
<dbReference type="GO" id="GO:0009308">
    <property type="term" value="P:amine metabolic process"/>
    <property type="evidence" value="ECO:0007669"/>
    <property type="project" value="UniProtKB-UniRule"/>
</dbReference>
<sequence>MNWFDKLFDRGTRSVAHNSSRRSAITGVAKLLVGSAFVLPVLPFDRSAKAAEREAAKKAAHNDDTSCDYWRYCAIDGFLCTCCGGGINTCPPGTEPSAVAWIGTCRNPNDGKDYLISYNDCCGVTACGKCACNNNVGDRPGYRLGSHNDVNWCMAHGNSMYHCTVVAAVGIADGA</sequence>
<comment type="similarity">
    <text evidence="2 10">Belongs to the aromatic amine dehydrogenase light chain family.</text>
</comment>
<evidence type="ECO:0000256" key="14">
    <source>
        <dbReference type="PIRSR" id="PIRSR000192-4"/>
    </source>
</evidence>
<dbReference type="RefSeq" id="WP_028311824.1">
    <property type="nucleotide sequence ID" value="NZ_AXWS01000013.1"/>
</dbReference>
<evidence type="ECO:0000256" key="3">
    <source>
        <dbReference type="ARBA" id="ARBA00022448"/>
    </source>
</evidence>
<protein>
    <submittedName>
        <fullName evidence="19">Methylamine dehydrogenase light chain</fullName>
    </submittedName>
</protein>
<dbReference type="InterPro" id="IPR036560">
    <property type="entry name" value="MADH/AADH_L_sf"/>
</dbReference>
<evidence type="ECO:0000256" key="11">
    <source>
        <dbReference type="PIRSR" id="PIRSR000192-1"/>
    </source>
</evidence>
<evidence type="ECO:0000256" key="13">
    <source>
        <dbReference type="PIRSR" id="PIRSR000192-3"/>
    </source>
</evidence>
<keyword evidence="18" id="KW-1185">Reference proteome</keyword>
<feature type="active site" description="Tryptophylquinone 6'-substrate hemiaminal intermediate" evidence="11">
    <location>
        <position position="101"/>
    </location>
</feature>
<keyword evidence="7 10" id="KW-0249">Electron transport</keyword>
<dbReference type="AlphaFoldDB" id="A0A8B6X4Q8"/>
<keyword evidence="3 10" id="KW-0813">Transport</keyword>
<keyword evidence="4" id="KW-0824">TTQ</keyword>
<evidence type="ECO:0000256" key="1">
    <source>
        <dbReference type="ARBA" id="ARBA00004418"/>
    </source>
</evidence>
<feature type="disulfide bond" evidence="14">
    <location>
        <begin position="90"/>
        <end position="121"/>
    </location>
</feature>
<dbReference type="Proteomes" id="UP000675920">
    <property type="component" value="Unplaced"/>
</dbReference>
<dbReference type="InterPro" id="IPR016008">
    <property type="entry name" value="Amine_DH_Ltc"/>
</dbReference>
<feature type="modified residue" description="Tryptophylquinone" evidence="16">
    <location>
        <position position="101"/>
    </location>
</feature>
<feature type="disulfide bond" evidence="14">
    <location>
        <begin position="82"/>
        <end position="130"/>
    </location>
</feature>
<comment type="subcellular location">
    <subcellularLocation>
        <location evidence="1 10">Periplasm</location>
    </subcellularLocation>
</comment>